<evidence type="ECO:0000313" key="2">
    <source>
        <dbReference type="Proteomes" id="UP000436047"/>
    </source>
</evidence>
<dbReference type="AlphaFoldDB" id="A0A6N7WFV4"/>
<name>A0A6N7WFV4_9FIRM</name>
<accession>A0A6N7WFV4</accession>
<sequence>MNEHLTFFALIWQKSWKLWILKGRQLRSLIAWGNFSSLFVKKTAKEVDALPYRFDSSFQGRGGILYIDMTNGMIGFISSYNPFKIQIFNASRIDRIETIASAMTGIRFVFYLDGKKISMPTLLTNRVVSTKSGIGAEAVSKADAFVEILKAAKARAEGRM</sequence>
<keyword evidence="2" id="KW-1185">Reference proteome</keyword>
<dbReference type="Proteomes" id="UP000436047">
    <property type="component" value="Unassembled WGS sequence"/>
</dbReference>
<organism evidence="1 2">
    <name type="scientific">Eisenbergiella porci</name>
    <dbReference type="NCBI Taxonomy" id="2652274"/>
    <lineage>
        <taxon>Bacteria</taxon>
        <taxon>Bacillati</taxon>
        <taxon>Bacillota</taxon>
        <taxon>Clostridia</taxon>
        <taxon>Lachnospirales</taxon>
        <taxon>Lachnospiraceae</taxon>
        <taxon>Eisenbergiella</taxon>
    </lineage>
</organism>
<comment type="caution">
    <text evidence="1">The sequence shown here is derived from an EMBL/GenBank/DDBJ whole genome shotgun (WGS) entry which is preliminary data.</text>
</comment>
<dbReference type="EMBL" id="VUMI01000010">
    <property type="protein sequence ID" value="MSS88300.1"/>
    <property type="molecule type" value="Genomic_DNA"/>
</dbReference>
<protein>
    <submittedName>
        <fullName evidence="1">Uncharacterized protein</fullName>
    </submittedName>
</protein>
<gene>
    <name evidence="1" type="ORF">FYJ45_08345</name>
</gene>
<evidence type="ECO:0000313" key="1">
    <source>
        <dbReference type="EMBL" id="MSS88300.1"/>
    </source>
</evidence>
<proteinExistence type="predicted"/>
<reference evidence="1 2" key="1">
    <citation type="submission" date="2019-08" db="EMBL/GenBank/DDBJ databases">
        <title>In-depth cultivation of the pig gut microbiome towards novel bacterial diversity and tailored functional studies.</title>
        <authorList>
            <person name="Wylensek D."/>
            <person name="Hitch T.C.A."/>
            <person name="Clavel T."/>
        </authorList>
    </citation>
    <scope>NUCLEOTIDE SEQUENCE [LARGE SCALE GENOMIC DNA]</scope>
    <source>
        <strain evidence="1 2">WCA-389-WT-23B</strain>
    </source>
</reference>